<proteinExistence type="inferred from homology"/>
<dbReference type="SUPFAM" id="SSF50494">
    <property type="entry name" value="Trypsin-like serine proteases"/>
    <property type="match status" value="2"/>
</dbReference>
<dbReference type="Proteomes" id="UP001153620">
    <property type="component" value="Chromosome 4"/>
</dbReference>
<feature type="transmembrane region" description="Helical" evidence="4">
    <location>
        <begin position="622"/>
        <end position="644"/>
    </location>
</feature>
<comment type="similarity">
    <text evidence="3">Belongs to the peptidase S1 family. CLIP subfamily.</text>
</comment>
<dbReference type="InterPro" id="IPR003591">
    <property type="entry name" value="Leu-rich_rpt_typical-subtyp"/>
</dbReference>
<dbReference type="Gene3D" id="3.80.10.10">
    <property type="entry name" value="Ribonuclease Inhibitor"/>
    <property type="match status" value="1"/>
</dbReference>
<keyword evidence="4" id="KW-0812">Transmembrane</keyword>
<evidence type="ECO:0000256" key="1">
    <source>
        <dbReference type="ARBA" id="ARBA00022614"/>
    </source>
</evidence>
<evidence type="ECO:0000259" key="5">
    <source>
        <dbReference type="PROSITE" id="PS50240"/>
    </source>
</evidence>
<keyword evidence="4" id="KW-0472">Membrane</keyword>
<dbReference type="InterPro" id="IPR026906">
    <property type="entry name" value="LRR_5"/>
</dbReference>
<evidence type="ECO:0000313" key="7">
    <source>
        <dbReference type="Proteomes" id="UP001153620"/>
    </source>
</evidence>
<evidence type="ECO:0000256" key="4">
    <source>
        <dbReference type="SAM" id="Phobius"/>
    </source>
</evidence>
<dbReference type="OrthoDB" id="7739966at2759"/>
<dbReference type="Pfam" id="PF13306">
    <property type="entry name" value="LRR_5"/>
    <property type="match status" value="1"/>
</dbReference>
<evidence type="ECO:0000313" key="6">
    <source>
        <dbReference type="EMBL" id="CAG9811364.1"/>
    </source>
</evidence>
<keyword evidence="4" id="KW-1133">Transmembrane helix</keyword>
<evidence type="ECO:0000256" key="2">
    <source>
        <dbReference type="ARBA" id="ARBA00022737"/>
    </source>
</evidence>
<dbReference type="PROSITE" id="PS50240">
    <property type="entry name" value="TRYPSIN_DOM"/>
    <property type="match status" value="1"/>
</dbReference>
<dbReference type="InterPro" id="IPR036770">
    <property type="entry name" value="Ankyrin_rpt-contain_sf"/>
</dbReference>
<feature type="domain" description="Peptidase S1" evidence="5">
    <location>
        <begin position="640"/>
        <end position="901"/>
    </location>
</feature>
<keyword evidence="7" id="KW-1185">Reference proteome</keyword>
<dbReference type="InterPro" id="IPR001611">
    <property type="entry name" value="Leu-rich_rpt"/>
</dbReference>
<organism evidence="6 7">
    <name type="scientific">Chironomus riparius</name>
    <dbReference type="NCBI Taxonomy" id="315576"/>
    <lineage>
        <taxon>Eukaryota</taxon>
        <taxon>Metazoa</taxon>
        <taxon>Ecdysozoa</taxon>
        <taxon>Arthropoda</taxon>
        <taxon>Hexapoda</taxon>
        <taxon>Insecta</taxon>
        <taxon>Pterygota</taxon>
        <taxon>Neoptera</taxon>
        <taxon>Endopterygota</taxon>
        <taxon>Diptera</taxon>
        <taxon>Nematocera</taxon>
        <taxon>Chironomoidea</taxon>
        <taxon>Chironomidae</taxon>
        <taxon>Chironominae</taxon>
        <taxon>Chironomus</taxon>
    </lineage>
</organism>
<dbReference type="GO" id="GO:0006508">
    <property type="term" value="P:proteolysis"/>
    <property type="evidence" value="ECO:0007669"/>
    <property type="project" value="InterPro"/>
</dbReference>
<dbReference type="Pfam" id="PF00089">
    <property type="entry name" value="Trypsin"/>
    <property type="match status" value="1"/>
</dbReference>
<reference evidence="6" key="2">
    <citation type="submission" date="2022-10" db="EMBL/GenBank/DDBJ databases">
        <authorList>
            <consortium name="ENA_rothamsted_submissions"/>
            <consortium name="culmorum"/>
            <person name="King R."/>
        </authorList>
    </citation>
    <scope>NUCLEOTIDE SEQUENCE</scope>
</reference>
<dbReference type="InterPro" id="IPR009003">
    <property type="entry name" value="Peptidase_S1_PA"/>
</dbReference>
<dbReference type="SUPFAM" id="SSF52058">
    <property type="entry name" value="L domain-like"/>
    <property type="match status" value="1"/>
</dbReference>
<dbReference type="SMART" id="SM00020">
    <property type="entry name" value="Tryp_SPc"/>
    <property type="match status" value="1"/>
</dbReference>
<accession>A0A9N9S6Y6</accession>
<dbReference type="InterPro" id="IPR032675">
    <property type="entry name" value="LRR_dom_sf"/>
</dbReference>
<dbReference type="SMART" id="SM00369">
    <property type="entry name" value="LRR_TYP"/>
    <property type="match status" value="4"/>
</dbReference>
<dbReference type="GO" id="GO:0004252">
    <property type="term" value="F:serine-type endopeptidase activity"/>
    <property type="evidence" value="ECO:0007669"/>
    <property type="project" value="InterPro"/>
</dbReference>
<keyword evidence="2" id="KW-0677">Repeat</keyword>
<gene>
    <name evidence="6" type="ORF">CHIRRI_LOCUS14173</name>
</gene>
<evidence type="ECO:0000256" key="3">
    <source>
        <dbReference type="ARBA" id="ARBA00024195"/>
    </source>
</evidence>
<dbReference type="SUPFAM" id="SSF48403">
    <property type="entry name" value="Ankyrin repeat"/>
    <property type="match status" value="1"/>
</dbReference>
<dbReference type="InterPro" id="IPR043504">
    <property type="entry name" value="Peptidase_S1_PA_chymotrypsin"/>
</dbReference>
<dbReference type="EMBL" id="OU895880">
    <property type="protein sequence ID" value="CAG9811364.1"/>
    <property type="molecule type" value="Genomic_DNA"/>
</dbReference>
<dbReference type="Gene3D" id="2.40.10.10">
    <property type="entry name" value="Trypsin-like serine proteases"/>
    <property type="match status" value="1"/>
</dbReference>
<keyword evidence="1" id="KW-0433">Leucine-rich repeat</keyword>
<dbReference type="InterPro" id="IPR001254">
    <property type="entry name" value="Trypsin_dom"/>
</dbReference>
<name>A0A9N9S6Y6_9DIPT</name>
<dbReference type="PROSITE" id="PS51450">
    <property type="entry name" value="LRR"/>
    <property type="match status" value="1"/>
</dbReference>
<protein>
    <recommendedName>
        <fullName evidence="5">Peptidase S1 domain-containing protein</fullName>
    </recommendedName>
</protein>
<dbReference type="Gene3D" id="1.25.40.20">
    <property type="entry name" value="Ankyrin repeat-containing domain"/>
    <property type="match status" value="1"/>
</dbReference>
<dbReference type="PANTHER" id="PTHR45617:SF165">
    <property type="entry name" value="COMMON DPR-INTERACTING PROTEIN-RELATED"/>
    <property type="match status" value="1"/>
</dbReference>
<sequence>MHSTKRFKKDHQGSVLDMIKMDIEDPEPMTEPEPRIFSEAVTLSFINIDHELPQIITDLTDFEALEINDIPTINDAVNLISSDLLRQKFYQTSYSIAIKLKIFGQITTLSPLQYEIISTKIDKTRKLLLCFESLDDKKCCFYWKSDEEMPLMSLSLIDVDIVNRDSMNGFINSFLFLALRLGNKGIPQDANMTSSTDLSLFSLVDMNDKNLLMLASELGNRPVVEDLIKIGFDVNFQVENQIAADLAWENRHLDVLLSLLLENSLYPVDFNEANTSNEVKDFVKMTHQFVKSVKNNDEVIVQNILEKYPNLRYFYSRDNVSAAFVALSKEKFNIYKIFMTKNVCVGPKEDIDKILTKLNDKQREELRKIHLEHSREPPEKFLMILHSNTSVGHDTINVNEKLNHAKSAIEYLCRISVIRLILQIVAASRDFKLIFDFNRDSVQFLDPTSSKQTRGSFFTSRQVYIAAKFLLDPEHRQEAIGTLAHELCHFAMFLVYRNNCLPYFNGDHKMAKTFHGYLKYCHENRKKEPIMGYVFDIPKENQETRHAELIVRVPHLLALYHENTDKLDQIREYFLPLFSFFEFKVVEDMKIALPNIETEADGEIKKFNDKRKRKGFCSMRNLIILIIVACISVIGIALGIYFGVSRNSNNDLVGEVFQPWNAIVRHSRTDEIMCIGSIIHPEFVLTTAECVQKKNHRNPLPPGLFIADFHRQIGSLRLEVAEINVFFDWKFNEDNLGSDLSLLRLKESLQFTVHLRSVNLPLQILQLNKTALHQNTRSDTVLHTVMGLHSFNIPITKIDTIECIIDDYTINKYLGDLQYCARQIVNKYCINGYGEQVYDSVKDTLHGLVSMGHMTEAYCASNNSLIITELGYYSDSIRNAVCGDRNYSSNDYNMWTTESEINNFMVAVMDNYTSEFLCWAFFISHQVLLTDSNCLRLASEKNIRLKSDHNNWLNIQSIENSDVENITKITLTANSSSDITIDIVNNEQNLLDLENVKIVYNYEMYGDVYASRFYHYRNKINERVLSDFCVQYSGGPVFMDINFTAKLYGIVIKKPCEDDCTIEDNGYKVGYVNLFDHKNWIFGALNPISGEVFDREYCTNGTECRILKVFSATSFKIVNNIAPIYVDHQYSKEVEVFESITLKNIEMPLPINVVDVFPNLVKYTFQNIAVKEISLDNFWKLSALEFIDLSNNQIVSIDSDTFNHTTKLKELKLENNQISFFNEDILQPLKNLEIFDINSNLLKNNLSIFKYCSNIKQIILSKNEITEIRNNIFVNCGLLETVDFNSNEISFLNTDIFLNKPNLKHVDLRWNNCISKEFVGSNGTKFTTDAFNAMMNEISVCYLPQTTTFIPMTVT</sequence>
<reference evidence="6" key="1">
    <citation type="submission" date="2022-01" db="EMBL/GenBank/DDBJ databases">
        <authorList>
            <person name="King R."/>
        </authorList>
    </citation>
    <scope>NUCLEOTIDE SEQUENCE</scope>
</reference>
<dbReference type="PANTHER" id="PTHR45617">
    <property type="entry name" value="LEUCINE RICH REPEAT FAMILY PROTEIN"/>
    <property type="match status" value="1"/>
</dbReference>